<evidence type="ECO:0000313" key="1">
    <source>
        <dbReference type="EMBL" id="RDY10794.1"/>
    </source>
</evidence>
<feature type="non-terminal residue" evidence="1">
    <location>
        <position position="1"/>
    </location>
</feature>
<dbReference type="EMBL" id="QJKJ01000774">
    <property type="protein sequence ID" value="RDY10794.1"/>
    <property type="molecule type" value="Genomic_DNA"/>
</dbReference>
<dbReference type="OrthoDB" id="439192at2759"/>
<dbReference type="Proteomes" id="UP000257109">
    <property type="component" value="Unassembled WGS sequence"/>
</dbReference>
<evidence type="ECO:0000313" key="2">
    <source>
        <dbReference type="Proteomes" id="UP000257109"/>
    </source>
</evidence>
<organism evidence="1 2">
    <name type="scientific">Mucuna pruriens</name>
    <name type="common">Velvet bean</name>
    <name type="synonym">Dolichos pruriens</name>
    <dbReference type="NCBI Taxonomy" id="157652"/>
    <lineage>
        <taxon>Eukaryota</taxon>
        <taxon>Viridiplantae</taxon>
        <taxon>Streptophyta</taxon>
        <taxon>Embryophyta</taxon>
        <taxon>Tracheophyta</taxon>
        <taxon>Spermatophyta</taxon>
        <taxon>Magnoliopsida</taxon>
        <taxon>eudicotyledons</taxon>
        <taxon>Gunneridae</taxon>
        <taxon>Pentapetalae</taxon>
        <taxon>rosids</taxon>
        <taxon>fabids</taxon>
        <taxon>Fabales</taxon>
        <taxon>Fabaceae</taxon>
        <taxon>Papilionoideae</taxon>
        <taxon>50 kb inversion clade</taxon>
        <taxon>NPAAA clade</taxon>
        <taxon>indigoferoid/millettioid clade</taxon>
        <taxon>Phaseoleae</taxon>
        <taxon>Mucuna</taxon>
    </lineage>
</organism>
<gene>
    <name evidence="1" type="ORF">CR513_04629</name>
</gene>
<sequence length="112" mass="12681">MENAKIVSTPLATHFKLSSRHSASNEAEKTNMSRVSYASIMGSLMYAMVCIRPNDTILKWTVLKIVREHWNVVKWILRYLHGISDLRLCFGGDKPTLMGHSVSDMIGDIDSR</sequence>
<evidence type="ECO:0008006" key="3">
    <source>
        <dbReference type="Google" id="ProtNLM"/>
    </source>
</evidence>
<name>A0A371I781_MUCPR</name>
<comment type="caution">
    <text evidence="1">The sequence shown here is derived from an EMBL/GenBank/DDBJ whole genome shotgun (WGS) entry which is preliminary data.</text>
</comment>
<reference evidence="1" key="1">
    <citation type="submission" date="2018-05" db="EMBL/GenBank/DDBJ databases">
        <title>Draft genome of Mucuna pruriens seed.</title>
        <authorList>
            <person name="Nnadi N.E."/>
            <person name="Vos R."/>
            <person name="Hasami M.H."/>
            <person name="Devisetty U.K."/>
            <person name="Aguiy J.C."/>
        </authorList>
    </citation>
    <scope>NUCLEOTIDE SEQUENCE [LARGE SCALE GENOMIC DNA]</scope>
    <source>
        <strain evidence="1">JCA_2017</strain>
    </source>
</reference>
<protein>
    <recommendedName>
        <fullName evidence="3">Retrovirus-related Pol polyprotein from transposon TNT 1-94</fullName>
    </recommendedName>
</protein>
<accession>A0A371I781</accession>
<dbReference type="AlphaFoldDB" id="A0A371I781"/>
<keyword evidence="2" id="KW-1185">Reference proteome</keyword>
<proteinExistence type="predicted"/>